<comment type="caution">
    <text evidence="1">The sequence shown here is derived from an EMBL/GenBank/DDBJ whole genome shotgun (WGS) entry which is preliminary data.</text>
</comment>
<name>A0ABW1SQY5_9LACO</name>
<dbReference type="Proteomes" id="UP001596254">
    <property type="component" value="Unassembled WGS sequence"/>
</dbReference>
<dbReference type="RefSeq" id="WP_125691095.1">
    <property type="nucleotide sequence ID" value="NZ_JBHSSK010000009.1"/>
</dbReference>
<proteinExistence type="predicted"/>
<dbReference type="EMBL" id="JBHSSK010000009">
    <property type="protein sequence ID" value="MFC6206533.1"/>
    <property type="molecule type" value="Genomic_DNA"/>
</dbReference>
<evidence type="ECO:0000313" key="1">
    <source>
        <dbReference type="EMBL" id="MFC6206533.1"/>
    </source>
</evidence>
<protein>
    <submittedName>
        <fullName evidence="1">Uncharacterized protein</fullName>
    </submittedName>
</protein>
<accession>A0ABW1SQY5</accession>
<sequence length="174" mass="19314">MKWVKRLLMLGVGVMSLFLGWNFIVQPGVMAQAATQSYKFTLRPVDESGNTIFLNDSGSSDLAIPVSGTYDIDSQTTYQDILDQEKANGSGRDYVQLWKNYSKYTVDDAGPNGLLYDGSNPPSIADEDWFSGMYDIWNNLKDAQPTRYTLDVPKFEQNLKAKVGSSGATVDVPF</sequence>
<reference evidence="2" key="1">
    <citation type="journal article" date="2019" name="Int. J. Syst. Evol. Microbiol.">
        <title>The Global Catalogue of Microorganisms (GCM) 10K type strain sequencing project: providing services to taxonomists for standard genome sequencing and annotation.</title>
        <authorList>
            <consortium name="The Broad Institute Genomics Platform"/>
            <consortium name="The Broad Institute Genome Sequencing Center for Infectious Disease"/>
            <person name="Wu L."/>
            <person name="Ma J."/>
        </authorList>
    </citation>
    <scope>NUCLEOTIDE SEQUENCE [LARGE SCALE GENOMIC DNA]</scope>
    <source>
        <strain evidence="2">CCM 8905</strain>
    </source>
</reference>
<organism evidence="1 2">
    <name type="scientific">Levilactobacillus tongjiangensis</name>
    <dbReference type="NCBI Taxonomy" id="2486023"/>
    <lineage>
        <taxon>Bacteria</taxon>
        <taxon>Bacillati</taxon>
        <taxon>Bacillota</taxon>
        <taxon>Bacilli</taxon>
        <taxon>Lactobacillales</taxon>
        <taxon>Lactobacillaceae</taxon>
        <taxon>Levilactobacillus</taxon>
    </lineage>
</organism>
<keyword evidence="2" id="KW-1185">Reference proteome</keyword>
<evidence type="ECO:0000313" key="2">
    <source>
        <dbReference type="Proteomes" id="UP001596254"/>
    </source>
</evidence>
<gene>
    <name evidence="1" type="ORF">ACFP1G_03440</name>
</gene>